<dbReference type="InterPro" id="IPR029063">
    <property type="entry name" value="SAM-dependent_MTases_sf"/>
</dbReference>
<proteinExistence type="predicted"/>
<sequence>MNKRLEAIKNLVEPGSVVADIGTDHAFVPIACIKEGLSPKCYACDVIDGPCQIAKTNIEEEGLSSQIEVIKSNGFEHVPLDIDCAIIAGMGFGTAREILEDGMEHLYKCKQIIVQVNKDIIDLRRWISNHHFTITAEKLVYDDRFYQIVVFNTNYHSEYSDLHVTFGPFLMKERSELFIDYLKDSLNTYKMIEEVLPKTDARYPELSQKIQIFTALLNKPSEL</sequence>
<reference evidence="2" key="1">
    <citation type="submission" date="2017-02" db="EMBL/GenBank/DDBJ databases">
        <authorList>
            <person name="Varghese N."/>
            <person name="Submissions S."/>
        </authorList>
    </citation>
    <scope>NUCLEOTIDE SEQUENCE [LARGE SCALE GENOMIC DNA]</scope>
    <source>
        <strain evidence="2">ATCC 25662</strain>
    </source>
</reference>
<dbReference type="InterPro" id="IPR006901">
    <property type="entry name" value="TrmK"/>
</dbReference>
<organism evidence="1 2">
    <name type="scientific">Anaerorhabdus furcosa</name>
    <dbReference type="NCBI Taxonomy" id="118967"/>
    <lineage>
        <taxon>Bacteria</taxon>
        <taxon>Bacillati</taxon>
        <taxon>Bacillota</taxon>
        <taxon>Erysipelotrichia</taxon>
        <taxon>Erysipelotrichales</taxon>
        <taxon>Erysipelotrichaceae</taxon>
        <taxon>Anaerorhabdus</taxon>
    </lineage>
</organism>
<accession>A0A1T4N5W1</accession>
<dbReference type="AlphaFoldDB" id="A0A1T4N5W1"/>
<keyword evidence="2" id="KW-1185">Reference proteome</keyword>
<dbReference type="Proteomes" id="UP000243297">
    <property type="component" value="Unassembled WGS sequence"/>
</dbReference>
<dbReference type="PANTHER" id="PTHR38451">
    <property type="entry name" value="TRNA (ADENINE(22)-N(1))-METHYLTRANSFERASE"/>
    <property type="match status" value="1"/>
</dbReference>
<evidence type="ECO:0000313" key="1">
    <source>
        <dbReference type="EMBL" id="SJZ74593.1"/>
    </source>
</evidence>
<dbReference type="PIRSF" id="PIRSF018637">
    <property type="entry name" value="TrmK"/>
    <property type="match status" value="1"/>
</dbReference>
<protein>
    <submittedName>
        <fullName evidence="1">tRNA (Adenine22-N1)-methyltransferase</fullName>
    </submittedName>
</protein>
<dbReference type="Pfam" id="PF04816">
    <property type="entry name" value="TrmK"/>
    <property type="match status" value="1"/>
</dbReference>
<dbReference type="GO" id="GO:0032259">
    <property type="term" value="P:methylation"/>
    <property type="evidence" value="ECO:0007669"/>
    <property type="project" value="UniProtKB-KW"/>
</dbReference>
<evidence type="ECO:0000313" key="2">
    <source>
        <dbReference type="Proteomes" id="UP000243297"/>
    </source>
</evidence>
<dbReference type="RefSeq" id="WP_078711897.1">
    <property type="nucleotide sequence ID" value="NZ_FUWY01000004.1"/>
</dbReference>
<dbReference type="Gene3D" id="3.40.50.150">
    <property type="entry name" value="Vaccinia Virus protein VP39"/>
    <property type="match status" value="1"/>
</dbReference>
<dbReference type="OrthoDB" id="5881184at2"/>
<gene>
    <name evidence="1" type="ORF">SAMN02745191_1495</name>
</gene>
<dbReference type="SUPFAM" id="SSF53335">
    <property type="entry name" value="S-adenosyl-L-methionine-dependent methyltransferases"/>
    <property type="match status" value="1"/>
</dbReference>
<keyword evidence="1" id="KW-0808">Transferase</keyword>
<dbReference type="PANTHER" id="PTHR38451:SF1">
    <property type="entry name" value="TRNA (ADENINE(22)-N(1))-METHYLTRANSFERASE"/>
    <property type="match status" value="1"/>
</dbReference>
<dbReference type="EMBL" id="FUWY01000004">
    <property type="protein sequence ID" value="SJZ74593.1"/>
    <property type="molecule type" value="Genomic_DNA"/>
</dbReference>
<name>A0A1T4N5W1_9FIRM</name>
<dbReference type="GO" id="GO:0160105">
    <property type="term" value="F:tRNA (adenine(22)-N1)-methyltransferase activity"/>
    <property type="evidence" value="ECO:0007669"/>
    <property type="project" value="InterPro"/>
</dbReference>
<dbReference type="STRING" id="118967.SAMN02745191_1495"/>
<keyword evidence="1" id="KW-0489">Methyltransferase</keyword>
<dbReference type="Gene3D" id="1.10.287.1890">
    <property type="match status" value="1"/>
</dbReference>